<evidence type="ECO:0008006" key="3">
    <source>
        <dbReference type="Google" id="ProtNLM"/>
    </source>
</evidence>
<dbReference type="EMBL" id="JADVKH010000130">
    <property type="protein sequence ID" value="MBJ9691298.1"/>
    <property type="molecule type" value="Genomic_DNA"/>
</dbReference>
<comment type="caution">
    <text evidence="1">The sequence shown here is derived from an EMBL/GenBank/DDBJ whole genome shotgun (WGS) entry which is preliminary data.</text>
</comment>
<evidence type="ECO:0000313" key="1">
    <source>
        <dbReference type="EMBL" id="MBJ9691298.1"/>
    </source>
</evidence>
<name>A0ABS1B4V2_BURVI</name>
<proteinExistence type="predicted"/>
<reference evidence="1 2" key="1">
    <citation type="submission" date="2020-11" db="EMBL/GenBank/DDBJ databases">
        <title>Enhanced detection system for hospital associated transmission using whole genome sequencing surveillance.</title>
        <authorList>
            <person name="Harrison L.H."/>
            <person name="Van Tyne D."/>
            <person name="Marsh J.W."/>
            <person name="Griffith M.P."/>
            <person name="Snyder D.J."/>
            <person name="Cooper V.S."/>
            <person name="Mustapha M."/>
        </authorList>
    </citation>
    <scope>NUCLEOTIDE SEQUENCE [LARGE SCALE GENOMIC DNA]</scope>
    <source>
        <strain evidence="1 2">BC00020</strain>
    </source>
</reference>
<protein>
    <recommendedName>
        <fullName evidence="3">Histidine kinase</fullName>
    </recommendedName>
</protein>
<evidence type="ECO:0000313" key="2">
    <source>
        <dbReference type="Proteomes" id="UP000808215"/>
    </source>
</evidence>
<sequence length="258" mass="27460">MNTPTDGLTDPQIVLQELLDADQGVRDAFAQHLAAELDALSRALADSFRHLQPVLEAGERVNLPRTNLAIALALGVLDDVVVATKLLTAGKLPAAGNVMRQAIEGLAMTLLCSTDQELVIVARPKQGDLRGRYWEMVMADDRLVQGQRAVEQLGWNAATLGVAPDGVAVLASAQRFFHPFSHCGRFTLASRAALEVPGRFHLGGHFDAAKLPGYRIHLQQHIGLCSVLPPLLDYLLGTLPPAHPAPAAAGPVNPPAPA</sequence>
<accession>A0ABS1B4V2</accession>
<dbReference type="Proteomes" id="UP000808215">
    <property type="component" value="Unassembled WGS sequence"/>
</dbReference>
<dbReference type="RefSeq" id="WP_059889026.1">
    <property type="nucleotide sequence ID" value="NZ_CADFFJ010000047.1"/>
</dbReference>
<organism evidence="1 2">
    <name type="scientific">Burkholderia vietnamiensis</name>
    <dbReference type="NCBI Taxonomy" id="60552"/>
    <lineage>
        <taxon>Bacteria</taxon>
        <taxon>Pseudomonadati</taxon>
        <taxon>Pseudomonadota</taxon>
        <taxon>Betaproteobacteria</taxon>
        <taxon>Burkholderiales</taxon>
        <taxon>Burkholderiaceae</taxon>
        <taxon>Burkholderia</taxon>
        <taxon>Burkholderia cepacia complex</taxon>
    </lineage>
</organism>
<gene>
    <name evidence="1" type="ORF">I5589_29940</name>
</gene>
<keyword evidence="2" id="KW-1185">Reference proteome</keyword>